<dbReference type="Gene3D" id="3.40.640.10">
    <property type="entry name" value="Type I PLP-dependent aspartate aminotransferase-like (Major domain)"/>
    <property type="match status" value="1"/>
</dbReference>
<dbReference type="Pfam" id="PF00392">
    <property type="entry name" value="GntR"/>
    <property type="match status" value="1"/>
</dbReference>
<dbReference type="STRING" id="150033.RV14_GL000827"/>
<name>A0A1L8WEF5_9ENTE</name>
<evidence type="ECO:0000256" key="1">
    <source>
        <dbReference type="ARBA" id="ARBA00005384"/>
    </source>
</evidence>
<dbReference type="GO" id="GO:0030170">
    <property type="term" value="F:pyridoxal phosphate binding"/>
    <property type="evidence" value="ECO:0007669"/>
    <property type="project" value="InterPro"/>
</dbReference>
<accession>A0A1L8WEF5</accession>
<dbReference type="PROSITE" id="PS50949">
    <property type="entry name" value="HTH_GNTR"/>
    <property type="match status" value="1"/>
</dbReference>
<dbReference type="InterPro" id="IPR036390">
    <property type="entry name" value="WH_DNA-bd_sf"/>
</dbReference>
<evidence type="ECO:0000256" key="6">
    <source>
        <dbReference type="ARBA" id="ARBA00023163"/>
    </source>
</evidence>
<dbReference type="GO" id="GO:0003677">
    <property type="term" value="F:DNA binding"/>
    <property type="evidence" value="ECO:0007669"/>
    <property type="project" value="UniProtKB-KW"/>
</dbReference>
<dbReference type="SUPFAM" id="SSF53383">
    <property type="entry name" value="PLP-dependent transferases"/>
    <property type="match status" value="1"/>
</dbReference>
<dbReference type="Pfam" id="PF00155">
    <property type="entry name" value="Aminotran_1_2"/>
    <property type="match status" value="1"/>
</dbReference>
<keyword evidence="2" id="KW-0032">Aminotransferase</keyword>
<dbReference type="Proteomes" id="UP000182152">
    <property type="component" value="Unassembled WGS sequence"/>
</dbReference>
<dbReference type="CDD" id="cd00609">
    <property type="entry name" value="AAT_like"/>
    <property type="match status" value="1"/>
</dbReference>
<proteinExistence type="inferred from homology"/>
<keyword evidence="4" id="KW-0805">Transcription regulation</keyword>
<protein>
    <recommendedName>
        <fullName evidence="7">HTH gntR-type domain-containing protein</fullName>
    </recommendedName>
</protein>
<reference evidence="8 9" key="1">
    <citation type="submission" date="2014-12" db="EMBL/GenBank/DDBJ databases">
        <title>Draft genome sequences of 29 type strains of Enterococci.</title>
        <authorList>
            <person name="Zhong Z."/>
            <person name="Sun Z."/>
            <person name="Liu W."/>
            <person name="Zhang W."/>
            <person name="Zhang H."/>
        </authorList>
    </citation>
    <scope>NUCLEOTIDE SEQUENCE [LARGE SCALE GENOMIC DNA]</scope>
    <source>
        <strain evidence="8 9">DSM 15687</strain>
    </source>
</reference>
<dbReference type="InterPro" id="IPR004839">
    <property type="entry name" value="Aminotransferase_I/II_large"/>
</dbReference>
<gene>
    <name evidence="8" type="ORF">RV14_GL000827</name>
</gene>
<keyword evidence="9" id="KW-1185">Reference proteome</keyword>
<sequence>MEKNMWKIIDKKQGSVYRQIMEQVMKNIEKGRLAPGDPLPSERQLAKVFQTNRTTVVRALDELRDLGIIISRQGSGRYVNQTQWGRFLVPRVNWRELFSQRYEPLDDDYEKRVAKRKNQPYFLDLFSSEMSTELLPNILFPAYSMTEILKEEQQMTLLGYLPLIEKIKKYLMDKFHFNFSETELLVTGGGQQAIFLILQTILSSGDAIAVETPSFFYRLALFRATGIRLYGIPMDVEGIDLNKLEASVRKNKLKAVLVNPNFQNPTGNVMSQKRRKELVELCRKYQLPIIEDDVFSDLSFQSFTPQKVSSLHSIDPENVLYVGSLSRVLGKTTKIGWIVGLHSFIDQLAKAQEMMEFSMSVLPQIFAANVFEESYEAKINLVRKELFQKSVVLTNWAKEQQFFELSPIYGGYYAWITWKGKKLTKSIAEELLEAGLGIAPSFLFGEEINGFRINFSRINEKQLPFFKSKMAYLSEQLR</sequence>
<evidence type="ECO:0000256" key="2">
    <source>
        <dbReference type="ARBA" id="ARBA00022576"/>
    </source>
</evidence>
<evidence type="ECO:0000256" key="3">
    <source>
        <dbReference type="ARBA" id="ARBA00022898"/>
    </source>
</evidence>
<dbReference type="SMART" id="SM00345">
    <property type="entry name" value="HTH_GNTR"/>
    <property type="match status" value="1"/>
</dbReference>
<comment type="caution">
    <text evidence="8">The sequence shown here is derived from an EMBL/GenBank/DDBJ whole genome shotgun (WGS) entry which is preliminary data.</text>
</comment>
<dbReference type="InterPro" id="IPR000524">
    <property type="entry name" value="Tscrpt_reg_HTH_GntR"/>
</dbReference>
<evidence type="ECO:0000313" key="9">
    <source>
        <dbReference type="Proteomes" id="UP000182152"/>
    </source>
</evidence>
<dbReference type="PRINTS" id="PR00035">
    <property type="entry name" value="HTHGNTR"/>
</dbReference>
<keyword evidence="2" id="KW-0808">Transferase</keyword>
<comment type="similarity">
    <text evidence="1">In the C-terminal section; belongs to the class-I pyridoxal-phosphate-dependent aminotransferase family.</text>
</comment>
<keyword evidence="5" id="KW-0238">DNA-binding</keyword>
<evidence type="ECO:0000259" key="7">
    <source>
        <dbReference type="PROSITE" id="PS50949"/>
    </source>
</evidence>
<feature type="domain" description="HTH gntR-type" evidence="7">
    <location>
        <begin position="14"/>
        <end position="82"/>
    </location>
</feature>
<evidence type="ECO:0000313" key="8">
    <source>
        <dbReference type="EMBL" id="OJG79404.1"/>
    </source>
</evidence>
<dbReference type="InterPro" id="IPR015421">
    <property type="entry name" value="PyrdxlP-dep_Trfase_major"/>
</dbReference>
<dbReference type="SUPFAM" id="SSF46785">
    <property type="entry name" value="Winged helix' DNA-binding domain"/>
    <property type="match status" value="1"/>
</dbReference>
<dbReference type="PANTHER" id="PTHR46577:SF2">
    <property type="entry name" value="TRANSCRIPTIONAL REGULATORY PROTEIN"/>
    <property type="match status" value="1"/>
</dbReference>
<keyword evidence="6" id="KW-0804">Transcription</keyword>
<dbReference type="Gene3D" id="3.90.1150.10">
    <property type="entry name" value="Aspartate Aminotransferase, domain 1"/>
    <property type="match status" value="1"/>
</dbReference>
<evidence type="ECO:0000256" key="4">
    <source>
        <dbReference type="ARBA" id="ARBA00023015"/>
    </source>
</evidence>
<evidence type="ECO:0000256" key="5">
    <source>
        <dbReference type="ARBA" id="ARBA00023125"/>
    </source>
</evidence>
<dbReference type="CDD" id="cd07377">
    <property type="entry name" value="WHTH_GntR"/>
    <property type="match status" value="1"/>
</dbReference>
<dbReference type="InterPro" id="IPR015422">
    <property type="entry name" value="PyrdxlP-dep_Trfase_small"/>
</dbReference>
<dbReference type="GO" id="GO:0008483">
    <property type="term" value="F:transaminase activity"/>
    <property type="evidence" value="ECO:0007669"/>
    <property type="project" value="UniProtKB-KW"/>
</dbReference>
<keyword evidence="3" id="KW-0663">Pyridoxal phosphate</keyword>
<dbReference type="InterPro" id="IPR015424">
    <property type="entry name" value="PyrdxlP-dep_Trfase"/>
</dbReference>
<dbReference type="EMBL" id="JXLB01000019">
    <property type="protein sequence ID" value="OJG79404.1"/>
    <property type="molecule type" value="Genomic_DNA"/>
</dbReference>
<dbReference type="GO" id="GO:0003700">
    <property type="term" value="F:DNA-binding transcription factor activity"/>
    <property type="evidence" value="ECO:0007669"/>
    <property type="project" value="InterPro"/>
</dbReference>
<dbReference type="AlphaFoldDB" id="A0A1L8WEF5"/>
<dbReference type="InterPro" id="IPR051446">
    <property type="entry name" value="HTH_trans_reg/aminotransferase"/>
</dbReference>
<dbReference type="InterPro" id="IPR036388">
    <property type="entry name" value="WH-like_DNA-bd_sf"/>
</dbReference>
<dbReference type="Gene3D" id="1.10.10.10">
    <property type="entry name" value="Winged helix-like DNA-binding domain superfamily/Winged helix DNA-binding domain"/>
    <property type="match status" value="1"/>
</dbReference>
<dbReference type="PANTHER" id="PTHR46577">
    <property type="entry name" value="HTH-TYPE TRANSCRIPTIONAL REGULATORY PROTEIN GABR"/>
    <property type="match status" value="1"/>
</dbReference>
<organism evidence="8 9">
    <name type="scientific">Enterococcus ratti</name>
    <dbReference type="NCBI Taxonomy" id="150033"/>
    <lineage>
        <taxon>Bacteria</taxon>
        <taxon>Bacillati</taxon>
        <taxon>Bacillota</taxon>
        <taxon>Bacilli</taxon>
        <taxon>Lactobacillales</taxon>
        <taxon>Enterococcaceae</taxon>
        <taxon>Enterococcus</taxon>
    </lineage>
</organism>